<dbReference type="EMBL" id="LAXJ01000005">
    <property type="protein sequence ID" value="KRS13550.1"/>
    <property type="molecule type" value="Genomic_DNA"/>
</dbReference>
<feature type="domain" description="Peptidase S1" evidence="2">
    <location>
        <begin position="16"/>
        <end position="255"/>
    </location>
</feature>
<evidence type="ECO:0000313" key="4">
    <source>
        <dbReference type="Proteomes" id="UP000051295"/>
    </source>
</evidence>
<dbReference type="PROSITE" id="PS00134">
    <property type="entry name" value="TRYPSIN_HIS"/>
    <property type="match status" value="1"/>
</dbReference>
<dbReference type="SMART" id="SM00020">
    <property type="entry name" value="Tryp_SPc"/>
    <property type="match status" value="1"/>
</dbReference>
<dbReference type="PROSITE" id="PS50240">
    <property type="entry name" value="TRYPSIN_DOM"/>
    <property type="match status" value="1"/>
</dbReference>
<evidence type="ECO:0000313" key="3">
    <source>
        <dbReference type="EMBL" id="KRS13550.1"/>
    </source>
</evidence>
<evidence type="ECO:0000256" key="1">
    <source>
        <dbReference type="ARBA" id="ARBA00022729"/>
    </source>
</evidence>
<dbReference type="PATRIC" id="fig|1641875.4.peg.3624"/>
<dbReference type="Gene3D" id="2.40.10.10">
    <property type="entry name" value="Trypsin-like serine proteases"/>
    <property type="match status" value="2"/>
</dbReference>
<gene>
    <name evidence="3" type="ORF">XM53_06300</name>
</gene>
<protein>
    <submittedName>
        <fullName evidence="3">Trypsin</fullName>
    </submittedName>
</protein>
<dbReference type="PANTHER" id="PTHR15462:SF8">
    <property type="entry name" value="SERINE PROTEASE"/>
    <property type="match status" value="1"/>
</dbReference>
<dbReference type="AlphaFoldDB" id="A0A0T5NXL3"/>
<evidence type="ECO:0000259" key="2">
    <source>
        <dbReference type="PROSITE" id="PS50240"/>
    </source>
</evidence>
<comment type="caution">
    <text evidence="3">The sequence shown here is derived from an EMBL/GenBank/DDBJ whole genome shotgun (WGS) entry which is preliminary data.</text>
</comment>
<organism evidence="3 4">
    <name type="scientific">Roseovarius atlanticus</name>
    <dbReference type="NCBI Taxonomy" id="1641875"/>
    <lineage>
        <taxon>Bacteria</taxon>
        <taxon>Pseudomonadati</taxon>
        <taxon>Pseudomonadota</taxon>
        <taxon>Alphaproteobacteria</taxon>
        <taxon>Rhodobacterales</taxon>
        <taxon>Roseobacteraceae</taxon>
        <taxon>Roseovarius</taxon>
    </lineage>
</organism>
<dbReference type="InterPro" id="IPR001314">
    <property type="entry name" value="Peptidase_S1A"/>
</dbReference>
<dbReference type="InterPro" id="IPR009003">
    <property type="entry name" value="Peptidase_S1_PA"/>
</dbReference>
<accession>A0A0T5NXL3</accession>
<proteinExistence type="predicted"/>
<dbReference type="InterPro" id="IPR043504">
    <property type="entry name" value="Peptidase_S1_PA_chymotrypsin"/>
</dbReference>
<dbReference type="GO" id="GO:0006508">
    <property type="term" value="P:proteolysis"/>
    <property type="evidence" value="ECO:0007669"/>
    <property type="project" value="InterPro"/>
</dbReference>
<dbReference type="InterPro" id="IPR001254">
    <property type="entry name" value="Trypsin_dom"/>
</dbReference>
<dbReference type="Pfam" id="PF00089">
    <property type="entry name" value="Trypsin"/>
    <property type="match status" value="1"/>
</dbReference>
<keyword evidence="1" id="KW-0732">Signal</keyword>
<name>A0A0T5NXL3_9RHOB</name>
<keyword evidence="4" id="KW-1185">Reference proteome</keyword>
<dbReference type="SUPFAM" id="SSF50494">
    <property type="entry name" value="Trypsin-like serine proteases"/>
    <property type="match status" value="1"/>
</dbReference>
<dbReference type="PRINTS" id="PR00722">
    <property type="entry name" value="CHYMOTRYPSIN"/>
</dbReference>
<dbReference type="RefSeq" id="WP_057791446.1">
    <property type="nucleotide sequence ID" value="NZ_LAXJ01000005.1"/>
</dbReference>
<sequence length="264" mass="28877">MALLWSMSPASAQDAMLQRLDTTDDGRQWQAVGRIDIGGNGFCTGALIAPDLVLTAAHCLFDATTGKPVDTQNIEFLAGWRNGRATAYRWVRRAVVHPEYDYSNRIDAARVRNDIALLELHHPIAKSGVVPFQTDTQPRKHERIGLVSYARERSEAPSLQDMCQVLEQRSGVLVMSCDVDYGASGAPVFSFDDTGAPRIVSVVSAMAEIHGKKVALGASLDRPLALMRHALESGERLQDQARVEMFSTGQNRNTGAKFAVPDLD</sequence>
<dbReference type="GO" id="GO:0004252">
    <property type="term" value="F:serine-type endopeptidase activity"/>
    <property type="evidence" value="ECO:0007669"/>
    <property type="project" value="InterPro"/>
</dbReference>
<dbReference type="PANTHER" id="PTHR15462">
    <property type="entry name" value="SERINE PROTEASE"/>
    <property type="match status" value="1"/>
</dbReference>
<dbReference type="InterPro" id="IPR050966">
    <property type="entry name" value="Glutamyl_endopeptidase"/>
</dbReference>
<reference evidence="3 4" key="1">
    <citation type="submission" date="2015-04" db="EMBL/GenBank/DDBJ databases">
        <title>The draft genome sequence of Roseovarius sp.R12b.</title>
        <authorList>
            <person name="Li G."/>
            <person name="Lai Q."/>
            <person name="Shao Z."/>
            <person name="Yan P."/>
        </authorList>
    </citation>
    <scope>NUCLEOTIDE SEQUENCE [LARGE SCALE GENOMIC DNA]</scope>
    <source>
        <strain evidence="3 4">R12B</strain>
    </source>
</reference>
<dbReference type="OrthoDB" id="267336at2"/>
<dbReference type="STRING" id="1641875.XM53_06300"/>
<dbReference type="Proteomes" id="UP000051295">
    <property type="component" value="Unassembled WGS sequence"/>
</dbReference>
<dbReference type="InterPro" id="IPR018114">
    <property type="entry name" value="TRYPSIN_HIS"/>
</dbReference>